<protein>
    <submittedName>
        <fullName evidence="1">Uncharacterized protein</fullName>
    </submittedName>
</protein>
<name>A0AAD7VRP7_9ASCO</name>
<evidence type="ECO:0000313" key="1">
    <source>
        <dbReference type="EMBL" id="KAJ8098889.1"/>
    </source>
</evidence>
<reference evidence="1" key="1">
    <citation type="submission" date="2023-03" db="EMBL/GenBank/DDBJ databases">
        <title>Near-Complete genome sequence of Lipomyces tetrasporous NRRL Y-64009, an oleaginous yeast capable of growing on lignocellulosic hydrolysates.</title>
        <authorList>
            <consortium name="Lawrence Berkeley National Laboratory"/>
            <person name="Jagtap S.S."/>
            <person name="Liu J.-J."/>
            <person name="Walukiewicz H.E."/>
            <person name="Pangilinan J."/>
            <person name="Lipzen A."/>
            <person name="Ahrendt S."/>
            <person name="Koriabine M."/>
            <person name="Cobaugh K."/>
            <person name="Salamov A."/>
            <person name="Yoshinaga Y."/>
            <person name="Ng V."/>
            <person name="Daum C."/>
            <person name="Grigoriev I.V."/>
            <person name="Slininger P.J."/>
            <person name="Dien B.S."/>
            <person name="Jin Y.-S."/>
            <person name="Rao C.V."/>
        </authorList>
    </citation>
    <scope>NUCLEOTIDE SEQUENCE</scope>
    <source>
        <strain evidence="1">NRRL Y-64009</strain>
    </source>
</reference>
<evidence type="ECO:0000313" key="2">
    <source>
        <dbReference type="Proteomes" id="UP001217417"/>
    </source>
</evidence>
<keyword evidence="2" id="KW-1185">Reference proteome</keyword>
<accession>A0AAD7VRP7</accession>
<dbReference type="GeneID" id="80879734"/>
<proteinExistence type="predicted"/>
<dbReference type="EMBL" id="JARPMG010000008">
    <property type="protein sequence ID" value="KAJ8098889.1"/>
    <property type="molecule type" value="Genomic_DNA"/>
</dbReference>
<dbReference type="RefSeq" id="XP_056042339.1">
    <property type="nucleotide sequence ID" value="XM_056184568.1"/>
</dbReference>
<dbReference type="AlphaFoldDB" id="A0AAD7VRP7"/>
<comment type="caution">
    <text evidence="1">The sequence shown here is derived from an EMBL/GenBank/DDBJ whole genome shotgun (WGS) entry which is preliminary data.</text>
</comment>
<dbReference type="Proteomes" id="UP001217417">
    <property type="component" value="Unassembled WGS sequence"/>
</dbReference>
<sequence>MSSTIYIVYNAKGSIGGKLSYAARKLTASSSPCPACDLTHGGLRLTETKQWRATKDQIGAEVRQLHIDELDQEIVDFVSANSLRYPIVLGKTKGRQLELLMTSQDLAGCSGNQSQFLKLLRARAVEKNIPLDETTTGTSP</sequence>
<organism evidence="1 2">
    <name type="scientific">Lipomyces tetrasporus</name>
    <dbReference type="NCBI Taxonomy" id="54092"/>
    <lineage>
        <taxon>Eukaryota</taxon>
        <taxon>Fungi</taxon>
        <taxon>Dikarya</taxon>
        <taxon>Ascomycota</taxon>
        <taxon>Saccharomycotina</taxon>
        <taxon>Lipomycetes</taxon>
        <taxon>Lipomycetales</taxon>
        <taxon>Lipomycetaceae</taxon>
        <taxon>Lipomyces</taxon>
    </lineage>
</organism>
<gene>
    <name evidence="1" type="ORF">POJ06DRAFT_143882</name>
</gene>